<keyword evidence="7" id="KW-1185">Reference proteome</keyword>
<accession>A0ABU9ASQ0</accession>
<feature type="chain" id="PRO_5045845519" evidence="5">
    <location>
        <begin position="26"/>
        <end position="301"/>
    </location>
</feature>
<evidence type="ECO:0000313" key="7">
    <source>
        <dbReference type="Proteomes" id="UP001371305"/>
    </source>
</evidence>
<comment type="subcellular location">
    <subcellularLocation>
        <location evidence="1">Secreted</location>
    </subcellularLocation>
</comment>
<reference evidence="6 7" key="1">
    <citation type="submission" date="2024-04" db="EMBL/GenBank/DDBJ databases">
        <title>Luteolibacter sp. isolated from soil.</title>
        <authorList>
            <person name="An J."/>
        </authorList>
    </citation>
    <scope>NUCLEOTIDE SEQUENCE [LARGE SCALE GENOMIC DNA]</scope>
    <source>
        <strain evidence="6 7">Y139</strain>
    </source>
</reference>
<evidence type="ECO:0000256" key="5">
    <source>
        <dbReference type="SAM" id="SignalP"/>
    </source>
</evidence>
<sequence>MKLFPLSHLTSFACASLLLMAPASAATSTIDASTHYAWSANTGWIDFLPDADRGFRFGEFSCAGWLWSPNIGWIDCGDGTPANSINYANNSNTDYGVNHYGTGDLYGMAWSPNTGWINFGWATLDPGNANRPRVDLVTGEFTGYAWSANCGWISLAGVKTTRMEVIDTDGDGISDAFEMAYAGNLTTLAANHDQDADGFSDVDEYESMTNPFDPSNFFRVTKVEQASADGSATKLTWTSAPNRRYVVEHSNDMGTSTKWHVSALDPAQFTADSGDFTTRTTLDVAAVRRFFRVKSVIPLQP</sequence>
<evidence type="ECO:0000256" key="3">
    <source>
        <dbReference type="ARBA" id="ARBA00022729"/>
    </source>
</evidence>
<dbReference type="Proteomes" id="UP001371305">
    <property type="component" value="Unassembled WGS sequence"/>
</dbReference>
<dbReference type="Pfam" id="PF18884">
    <property type="entry name" value="TSP3_bac"/>
    <property type="match status" value="1"/>
</dbReference>
<organism evidence="6 7">
    <name type="scientific">Luteolibacter soli</name>
    <dbReference type="NCBI Taxonomy" id="3135280"/>
    <lineage>
        <taxon>Bacteria</taxon>
        <taxon>Pseudomonadati</taxon>
        <taxon>Verrucomicrobiota</taxon>
        <taxon>Verrucomicrobiia</taxon>
        <taxon>Verrucomicrobiales</taxon>
        <taxon>Verrucomicrobiaceae</taxon>
        <taxon>Luteolibacter</taxon>
    </lineage>
</organism>
<protein>
    <submittedName>
        <fullName evidence="6">Uncharacterized protein</fullName>
    </submittedName>
</protein>
<name>A0ABU9ASQ0_9BACT</name>
<evidence type="ECO:0000256" key="4">
    <source>
        <dbReference type="ARBA" id="ARBA00022837"/>
    </source>
</evidence>
<feature type="signal peptide" evidence="5">
    <location>
        <begin position="1"/>
        <end position="25"/>
    </location>
</feature>
<dbReference type="InterPro" id="IPR059100">
    <property type="entry name" value="TSP3_bac"/>
</dbReference>
<comment type="caution">
    <text evidence="6">The sequence shown here is derived from an EMBL/GenBank/DDBJ whole genome shotgun (WGS) entry which is preliminary data.</text>
</comment>
<dbReference type="RefSeq" id="WP_341404355.1">
    <property type="nucleotide sequence ID" value="NZ_JBBUKT010000003.1"/>
</dbReference>
<keyword evidence="2" id="KW-0964">Secreted</keyword>
<gene>
    <name evidence="6" type="ORF">WKV53_09620</name>
</gene>
<evidence type="ECO:0000313" key="6">
    <source>
        <dbReference type="EMBL" id="MEK7950754.1"/>
    </source>
</evidence>
<proteinExistence type="predicted"/>
<evidence type="ECO:0000256" key="1">
    <source>
        <dbReference type="ARBA" id="ARBA00004613"/>
    </source>
</evidence>
<evidence type="ECO:0000256" key="2">
    <source>
        <dbReference type="ARBA" id="ARBA00022525"/>
    </source>
</evidence>
<keyword evidence="3 5" id="KW-0732">Signal</keyword>
<dbReference type="EMBL" id="JBBUKT010000003">
    <property type="protein sequence ID" value="MEK7950754.1"/>
    <property type="molecule type" value="Genomic_DNA"/>
</dbReference>
<keyword evidence="4" id="KW-0106">Calcium</keyword>